<dbReference type="SMART" id="SM00267">
    <property type="entry name" value="GGDEF"/>
    <property type="match status" value="1"/>
</dbReference>
<accession>A0A395LN75</accession>
<dbReference type="CDD" id="cd01948">
    <property type="entry name" value="EAL"/>
    <property type="match status" value="1"/>
</dbReference>
<sequence>MAVLGERNLLLAWRLRELTSHLPSLCALHSFAALACALALWGQPAAVYGLPWAGAIAACNFRQWQLSKDYYAETIDVGHLHKYHRQLQIAANTETACWVAGAVAFFPTLFEAHPVFFAVLTAGLLASSVIAYRSMPAPMTSYLGGAMAAAAVLSFTMRDEFSWPSLALALAFGYALIRATRRQGRQFEASCHEQIHQQRTSETIKLLLHEYEASSSDWLWEVDEGNCLRNVCERFGQAAQIDHDLLEGRELVGLFDSGPAREKLAGLLLERASFRDLVVEITVAGETRWWTISGNPSVDGSMRGVLCDVTDRREAEQRLARMARYDTLSGLANRDLFNESLETALAGQVKNQRIALLFIDVDHFKSVNDTLGHHIGDELIRVAARRISGVVREHDLAARLGGDEFAVLLTRVRDLETVHACAQRIVDAMAQPFSLMGRTVRVSASVGVAFGRTRCCDGDEFMRQADLALYAAKRAGRSTFADYDASLNQSERSRRDLELDLRTAITEGQFTLVYQPQICLATGRWTGKETLVRWEHPVRGRIMPVEFIGIAEDTGLIIPLGEWIIRRAIEEAASWGEPHTIAINLSPIQMRNPNLVNVLASAIATAKITPQRVEIEITESALMHDSEANVQILYRLREMGLRIALDDFGTGYSSLNYLRAFPFDKIKIDRCFVSELLDRPDCQAIVRSIVSLAEELGMETIAEGVETTEQLEWLTRHGCTEAQGYLISRPVESHMAAEPIAALAQLPAQSAAGSNVHRLRTNVA</sequence>
<evidence type="ECO:0000313" key="3">
    <source>
        <dbReference type="EMBL" id="RDS78498.1"/>
    </source>
</evidence>
<dbReference type="InterPro" id="IPR035965">
    <property type="entry name" value="PAS-like_dom_sf"/>
</dbReference>
<dbReference type="PROSITE" id="PS50887">
    <property type="entry name" value="GGDEF"/>
    <property type="match status" value="1"/>
</dbReference>
<dbReference type="CDD" id="cd01949">
    <property type="entry name" value="GGDEF"/>
    <property type="match status" value="1"/>
</dbReference>
<dbReference type="InterPro" id="IPR001633">
    <property type="entry name" value="EAL_dom"/>
</dbReference>
<reference evidence="3 4" key="1">
    <citation type="submission" date="2018-07" db="EMBL/GenBank/DDBJ databases">
        <title>Erythrobacter nanhaiensis sp. nov., a novel member of the genus Erythrobacter isolated from the South China Sea.</title>
        <authorList>
            <person name="Chen X."/>
            <person name="Liu J."/>
        </authorList>
    </citation>
    <scope>NUCLEOTIDE SEQUENCE [LARGE SCALE GENOMIC DNA]</scope>
    <source>
        <strain evidence="3 4">S-5</strain>
    </source>
</reference>
<dbReference type="PANTHER" id="PTHR44757">
    <property type="entry name" value="DIGUANYLATE CYCLASE DGCP"/>
    <property type="match status" value="1"/>
</dbReference>
<name>A0A395LN75_9SPHN</name>
<dbReference type="AlphaFoldDB" id="A0A395LN75"/>
<feature type="domain" description="EAL" evidence="1">
    <location>
        <begin position="494"/>
        <end position="744"/>
    </location>
</feature>
<dbReference type="Pfam" id="PF00990">
    <property type="entry name" value="GGDEF"/>
    <property type="match status" value="1"/>
</dbReference>
<dbReference type="PROSITE" id="PS50883">
    <property type="entry name" value="EAL"/>
    <property type="match status" value="1"/>
</dbReference>
<dbReference type="EMBL" id="QRBB01000001">
    <property type="protein sequence ID" value="RDS78498.1"/>
    <property type="molecule type" value="Genomic_DNA"/>
</dbReference>
<dbReference type="FunFam" id="3.30.70.270:FF:000001">
    <property type="entry name" value="Diguanylate cyclase domain protein"/>
    <property type="match status" value="1"/>
</dbReference>
<dbReference type="InterPro" id="IPR052155">
    <property type="entry name" value="Biofilm_reg_signaling"/>
</dbReference>
<dbReference type="InterPro" id="IPR029787">
    <property type="entry name" value="Nucleotide_cyclase"/>
</dbReference>
<dbReference type="NCBIfam" id="TIGR00254">
    <property type="entry name" value="GGDEF"/>
    <property type="match status" value="1"/>
</dbReference>
<gene>
    <name evidence="3" type="ORF">DL238_01965</name>
</gene>
<dbReference type="InterPro" id="IPR035919">
    <property type="entry name" value="EAL_sf"/>
</dbReference>
<dbReference type="Gene3D" id="3.20.20.450">
    <property type="entry name" value="EAL domain"/>
    <property type="match status" value="1"/>
</dbReference>
<evidence type="ECO:0000313" key="4">
    <source>
        <dbReference type="Proteomes" id="UP000254101"/>
    </source>
</evidence>
<dbReference type="OrthoDB" id="9790882at2"/>
<feature type="domain" description="GGDEF" evidence="2">
    <location>
        <begin position="352"/>
        <end position="485"/>
    </location>
</feature>
<dbReference type="SUPFAM" id="SSF55073">
    <property type="entry name" value="Nucleotide cyclase"/>
    <property type="match status" value="1"/>
</dbReference>
<protein>
    <submittedName>
        <fullName evidence="3">EAL domain-containing protein</fullName>
    </submittedName>
</protein>
<proteinExistence type="predicted"/>
<comment type="caution">
    <text evidence="3">The sequence shown here is derived from an EMBL/GenBank/DDBJ whole genome shotgun (WGS) entry which is preliminary data.</text>
</comment>
<dbReference type="Pfam" id="PF00563">
    <property type="entry name" value="EAL"/>
    <property type="match status" value="1"/>
</dbReference>
<dbReference type="InterPro" id="IPR000160">
    <property type="entry name" value="GGDEF_dom"/>
</dbReference>
<dbReference type="Gene3D" id="3.30.450.20">
    <property type="entry name" value="PAS domain"/>
    <property type="match status" value="1"/>
</dbReference>
<evidence type="ECO:0000259" key="2">
    <source>
        <dbReference type="PROSITE" id="PS50887"/>
    </source>
</evidence>
<dbReference type="SUPFAM" id="SSF141868">
    <property type="entry name" value="EAL domain-like"/>
    <property type="match status" value="1"/>
</dbReference>
<dbReference type="GO" id="GO:0003824">
    <property type="term" value="F:catalytic activity"/>
    <property type="evidence" value="ECO:0007669"/>
    <property type="project" value="UniProtKB-ARBA"/>
</dbReference>
<keyword evidence="4" id="KW-1185">Reference proteome</keyword>
<dbReference type="Gene3D" id="3.30.70.270">
    <property type="match status" value="1"/>
</dbReference>
<dbReference type="Proteomes" id="UP000254101">
    <property type="component" value="Unassembled WGS sequence"/>
</dbReference>
<evidence type="ECO:0000259" key="1">
    <source>
        <dbReference type="PROSITE" id="PS50883"/>
    </source>
</evidence>
<dbReference type="InterPro" id="IPR043128">
    <property type="entry name" value="Rev_trsase/Diguanyl_cyclase"/>
</dbReference>
<dbReference type="SUPFAM" id="SSF55785">
    <property type="entry name" value="PYP-like sensor domain (PAS domain)"/>
    <property type="match status" value="1"/>
</dbReference>
<organism evidence="3 4">
    <name type="scientific">Alteriqipengyuania lutimaris</name>
    <dbReference type="NCBI Taxonomy" id="1538146"/>
    <lineage>
        <taxon>Bacteria</taxon>
        <taxon>Pseudomonadati</taxon>
        <taxon>Pseudomonadota</taxon>
        <taxon>Alphaproteobacteria</taxon>
        <taxon>Sphingomonadales</taxon>
        <taxon>Erythrobacteraceae</taxon>
        <taxon>Alteriqipengyuania</taxon>
    </lineage>
</organism>
<dbReference type="SMART" id="SM00052">
    <property type="entry name" value="EAL"/>
    <property type="match status" value="1"/>
</dbReference>
<dbReference type="PANTHER" id="PTHR44757:SF2">
    <property type="entry name" value="BIOFILM ARCHITECTURE MAINTENANCE PROTEIN MBAA"/>
    <property type="match status" value="1"/>
</dbReference>